<dbReference type="CDD" id="cd00063">
    <property type="entry name" value="FN3"/>
    <property type="match status" value="1"/>
</dbReference>
<dbReference type="SMART" id="SM00060">
    <property type="entry name" value="FN3"/>
    <property type="match status" value="2"/>
</dbReference>
<dbReference type="PROSITE" id="PS50853">
    <property type="entry name" value="FN3"/>
    <property type="match status" value="2"/>
</dbReference>
<dbReference type="RefSeq" id="WP_122918595.1">
    <property type="nucleotide sequence ID" value="NZ_RHHQ01000012.1"/>
</dbReference>
<proteinExistence type="predicted"/>
<dbReference type="SUPFAM" id="SSF49265">
    <property type="entry name" value="Fibronectin type III"/>
    <property type="match status" value="1"/>
</dbReference>
<dbReference type="Gene3D" id="2.60.40.1080">
    <property type="match status" value="3"/>
</dbReference>
<dbReference type="Proteomes" id="UP000271031">
    <property type="component" value="Unassembled WGS sequence"/>
</dbReference>
<dbReference type="InterPro" id="IPR008964">
    <property type="entry name" value="Invasin/intimin_cell_adhesion"/>
</dbReference>
<gene>
    <name evidence="3" type="ORF">EDM56_14370</name>
</gene>
<dbReference type="OrthoDB" id="3193440at2"/>
<comment type="caution">
    <text evidence="3">The sequence shown here is derived from an EMBL/GenBank/DDBJ whole genome shotgun (WGS) entry which is preliminary data.</text>
</comment>
<sequence length="1041" mass="111226">MYRLSWKSCTSLISASVLITSALIGPIGYTGKASAMATSHTGQSRMAAPAIALNETELPHMINAMLSNDAIIVEFSKRLVGDANSLSTDDFVVKVDDQPAALSFVSPLVDADGFMTLALIMLPETVAKGKKVTLAYRNSENPLKDEEGNPLSDAEVDVTNWNKGTFQSPPVMNLPLKTGYKLKPGDAIVTFTPTGGNPNHLQFEFPNESTKGTWLETDRRIHNKNDYVVRNNTDSVSYSPSVVGVTPGSSSFEVLLPEDVFFEEGKSYTLYMSGTAGGNEVRLPEGETTTSKARVTLIRDADGYYSDEYTFENVSLHDVPNMPPVATPALQTRFTKGDAPLTFGPGQLASDDDGDMLELSNPVSDDEGIAIASVIANQLIVSPIGKGTTNVQVDVSDGYQHTTTVTVPVTVIQQQTPAVFLGQVEVIRHENGTFTITIADVPAHAAVRLYSPENGEILLTQSQGAERGPLVLQLAGAGSMATVHITLEDTAADKSESNRVEVTLPAVEYKAELRSAINEALALDDQAVAGEGVGQYPPSAKLAFQAAIAAATAVRNDLTATKGQVEAAAEALHEAITEFERSKIVDSGKPEKPSNVTSVSTTTSITLSWHAVDTVTEYSVVRNGAVLYAGVQPFFRDNGLQPGTRYDYEIYAWRGTQKSEPARYSGMTAAVTYPPQPDPASPITSFVANELTEDAASFTWPSLTGAAAVIIQQRVEGGAWENADTGRISPADTRATVKGLLPDTTYLFHLVVTGGINAGESNEVKATTKPAAQPKIVRLEASVDSLWLKPQKSKTFKLYAIYNNKKKREITREKNVSYQTSDAKLASAASGRITAGKNAGDALITIRYDDFVCTLPVTVAKNQIDELQLSRESAEMLIGDSTSLQAVALLPGKEKRDVTDIAVWTSDHPDVVAVEAGKLTAIKAGTANVEVNYGGRSAQLEVTVQAESKVHKLTLSARKVTLEKGKSAGIAVTAELADGTKIDVTDIADAAVRNKAIASFADGELTGLAEGTTRITFTYRNKTATLSVEVVKVKSDDQINE</sequence>
<dbReference type="SMART" id="SM00635">
    <property type="entry name" value="BID_2"/>
    <property type="match status" value="2"/>
</dbReference>
<dbReference type="InterPro" id="IPR013783">
    <property type="entry name" value="Ig-like_fold"/>
</dbReference>
<dbReference type="Gene3D" id="1.20.1270.90">
    <property type="entry name" value="AF1782-like"/>
    <property type="match status" value="1"/>
</dbReference>
<dbReference type="PANTHER" id="PTHR46708">
    <property type="entry name" value="TENASCIN"/>
    <property type="match status" value="1"/>
</dbReference>
<evidence type="ECO:0000313" key="4">
    <source>
        <dbReference type="Proteomes" id="UP000271031"/>
    </source>
</evidence>
<dbReference type="AlphaFoldDB" id="A0A3M8DFX0"/>
<keyword evidence="1" id="KW-0677">Repeat</keyword>
<evidence type="ECO:0000256" key="1">
    <source>
        <dbReference type="ARBA" id="ARBA00022737"/>
    </source>
</evidence>
<dbReference type="PANTHER" id="PTHR46708:SF2">
    <property type="entry name" value="FIBRONECTIN TYPE-III DOMAIN-CONTAINING PROTEIN"/>
    <property type="match status" value="1"/>
</dbReference>
<dbReference type="InterPro" id="IPR050991">
    <property type="entry name" value="ECM_Regulatory_Proteins"/>
</dbReference>
<organism evidence="3 4">
    <name type="scientific">Brevibacillus fluminis</name>
    <dbReference type="NCBI Taxonomy" id="511487"/>
    <lineage>
        <taxon>Bacteria</taxon>
        <taxon>Bacillati</taxon>
        <taxon>Bacillota</taxon>
        <taxon>Bacilli</taxon>
        <taxon>Bacillales</taxon>
        <taxon>Paenibacillaceae</taxon>
        <taxon>Brevibacillus</taxon>
    </lineage>
</organism>
<feature type="domain" description="Fibronectin type-III" evidence="2">
    <location>
        <begin position="589"/>
        <end position="675"/>
    </location>
</feature>
<reference evidence="3 4" key="1">
    <citation type="submission" date="2018-10" db="EMBL/GenBank/DDBJ databases">
        <title>Phylogenomics of Brevibacillus.</title>
        <authorList>
            <person name="Dunlap C."/>
        </authorList>
    </citation>
    <scope>NUCLEOTIDE SEQUENCE [LARGE SCALE GENOMIC DNA]</scope>
    <source>
        <strain evidence="3 4">JCM 15716</strain>
    </source>
</reference>
<evidence type="ECO:0000313" key="3">
    <source>
        <dbReference type="EMBL" id="RNB86898.1"/>
    </source>
</evidence>
<dbReference type="SUPFAM" id="SSF49373">
    <property type="entry name" value="Invasin/intimin cell-adhesion fragments"/>
    <property type="match status" value="1"/>
</dbReference>
<dbReference type="Gene3D" id="2.60.40.10">
    <property type="entry name" value="Immunoglobulins"/>
    <property type="match status" value="2"/>
</dbReference>
<evidence type="ECO:0000259" key="2">
    <source>
        <dbReference type="PROSITE" id="PS50853"/>
    </source>
</evidence>
<dbReference type="InterPro" id="IPR036116">
    <property type="entry name" value="FN3_sf"/>
</dbReference>
<name>A0A3M8DFX0_9BACL</name>
<dbReference type="InterPro" id="IPR003343">
    <property type="entry name" value="Big_2"/>
</dbReference>
<protein>
    <submittedName>
        <fullName evidence="3">Fibronectin type III domain-containing protein</fullName>
    </submittedName>
</protein>
<feature type="domain" description="Fibronectin type-III" evidence="2">
    <location>
        <begin position="682"/>
        <end position="771"/>
    </location>
</feature>
<dbReference type="InterPro" id="IPR003961">
    <property type="entry name" value="FN3_dom"/>
</dbReference>
<accession>A0A3M8DFX0</accession>
<keyword evidence="4" id="KW-1185">Reference proteome</keyword>
<dbReference type="EMBL" id="RHHQ01000012">
    <property type="protein sequence ID" value="RNB86898.1"/>
    <property type="molecule type" value="Genomic_DNA"/>
</dbReference>